<dbReference type="InterPro" id="IPR006612">
    <property type="entry name" value="THAP_Znf"/>
</dbReference>
<feature type="domain" description="THAP-type" evidence="7">
    <location>
        <begin position="1"/>
        <end position="92"/>
    </location>
</feature>
<keyword evidence="5 6" id="KW-0238">DNA-binding</keyword>
<evidence type="ECO:0000256" key="3">
    <source>
        <dbReference type="ARBA" id="ARBA00022771"/>
    </source>
</evidence>
<evidence type="ECO:0000256" key="4">
    <source>
        <dbReference type="ARBA" id="ARBA00022833"/>
    </source>
</evidence>
<accession>A0AAN7Q7X9</accession>
<dbReference type="SMART" id="SM00980">
    <property type="entry name" value="THAP"/>
    <property type="match status" value="1"/>
</dbReference>
<evidence type="ECO:0000259" key="7">
    <source>
        <dbReference type="PROSITE" id="PS50950"/>
    </source>
</evidence>
<reference evidence="9" key="1">
    <citation type="submission" date="2023-01" db="EMBL/GenBank/DDBJ databases">
        <title>Key to firefly adult light organ development and bioluminescence: homeobox transcription factors regulate luciferase expression and transportation to peroxisome.</title>
        <authorList>
            <person name="Fu X."/>
        </authorList>
    </citation>
    <scope>NUCLEOTIDE SEQUENCE [LARGE SCALE GENOMIC DNA]</scope>
</reference>
<gene>
    <name evidence="8" type="ORF">RN001_001563</name>
</gene>
<proteinExistence type="predicted"/>
<keyword evidence="4" id="KW-0862">Zinc</keyword>
<evidence type="ECO:0000313" key="9">
    <source>
        <dbReference type="Proteomes" id="UP001353858"/>
    </source>
</evidence>
<evidence type="ECO:0000256" key="2">
    <source>
        <dbReference type="ARBA" id="ARBA00022723"/>
    </source>
</evidence>
<dbReference type="Proteomes" id="UP001353858">
    <property type="component" value="Unassembled WGS sequence"/>
</dbReference>
<keyword evidence="2" id="KW-0479">Metal-binding</keyword>
<evidence type="ECO:0000256" key="5">
    <source>
        <dbReference type="ARBA" id="ARBA00023125"/>
    </source>
</evidence>
<evidence type="ECO:0000313" key="8">
    <source>
        <dbReference type="EMBL" id="KAK4885292.1"/>
    </source>
</evidence>
<keyword evidence="9" id="KW-1185">Reference proteome</keyword>
<dbReference type="InterPro" id="IPR027805">
    <property type="entry name" value="Transposase_HTH_dom"/>
</dbReference>
<dbReference type="Pfam" id="PF13359">
    <property type="entry name" value="DDE_Tnp_4"/>
    <property type="match status" value="2"/>
</dbReference>
<keyword evidence="3 6" id="KW-0863">Zinc-finger</keyword>
<dbReference type="GO" id="GO:0003677">
    <property type="term" value="F:DNA binding"/>
    <property type="evidence" value="ECO:0007669"/>
    <property type="project" value="UniProtKB-UniRule"/>
</dbReference>
<evidence type="ECO:0000256" key="1">
    <source>
        <dbReference type="ARBA" id="ARBA00001968"/>
    </source>
</evidence>
<evidence type="ECO:0000256" key="6">
    <source>
        <dbReference type="PROSITE-ProRule" id="PRU00309"/>
    </source>
</evidence>
<comment type="cofactor">
    <cofactor evidence="1">
        <name>a divalent metal cation</name>
        <dbReference type="ChEBI" id="CHEBI:60240"/>
    </cofactor>
</comment>
<dbReference type="PROSITE" id="PS50950">
    <property type="entry name" value="ZF_THAP"/>
    <property type="match status" value="1"/>
</dbReference>
<name>A0AAN7Q7X9_9COLE</name>
<dbReference type="SUPFAM" id="SSF57716">
    <property type="entry name" value="Glucocorticoid receptor-like (DNA-binding domain)"/>
    <property type="match status" value="1"/>
</dbReference>
<dbReference type="GO" id="GO:0008270">
    <property type="term" value="F:zinc ion binding"/>
    <property type="evidence" value="ECO:0007669"/>
    <property type="project" value="UniProtKB-KW"/>
</dbReference>
<dbReference type="InterPro" id="IPR027806">
    <property type="entry name" value="HARBI1_dom"/>
</dbReference>
<dbReference type="EMBL" id="JARPUR010000001">
    <property type="protein sequence ID" value="KAK4885292.1"/>
    <property type="molecule type" value="Genomic_DNA"/>
</dbReference>
<dbReference type="Pfam" id="PF05485">
    <property type="entry name" value="THAP"/>
    <property type="match status" value="1"/>
</dbReference>
<protein>
    <recommendedName>
        <fullName evidence="7">THAP-type domain-containing protein</fullName>
    </recommendedName>
</protein>
<comment type="caution">
    <text evidence="8">The sequence shown here is derived from an EMBL/GenBank/DDBJ whole genome shotgun (WGS) entry which is preliminary data.</text>
</comment>
<sequence length="399" mass="45989">MPAFCCVVGCGSRGERDNVKFYAFPKILNFPHTQHINALSQVRRQKWINAIKREDLTEAKLKYATVCSKHFINGKPAGREDSNNPDWVPSINLDEIEWNPYDKSCQTSLDSANISHLMLASTRCDKLQKKLNSISLSYESFKSNDFKMRYYTDLDSFSKLEILIKYIEPYVEIHFNTSLNAVQQIILTLVKLRLNLDFKDLAFRFNISPTTASVYFENIINVMYNRLRKLIIWPDKDILQKTMPSCFVETFKDKTTVVIDCFEVFIEKPFSLLMAAQCWSNYKHNYTLKFLIGITPQGTVYRGFLINEYVQTLQAQVITPAFTKGKNQLHPTDIEATRSLAHVRIHVERIIGTIRQKYRILSDTVPITLVSRGQTDPILDKIVRCCCALVNLCTPIIPS</sequence>
<dbReference type="Pfam" id="PF13613">
    <property type="entry name" value="HTH_Tnp_4"/>
    <property type="match status" value="1"/>
</dbReference>
<dbReference type="PANTHER" id="PTHR23080">
    <property type="entry name" value="THAP DOMAIN PROTEIN"/>
    <property type="match status" value="1"/>
</dbReference>
<organism evidence="8 9">
    <name type="scientific">Aquatica leii</name>
    <dbReference type="NCBI Taxonomy" id="1421715"/>
    <lineage>
        <taxon>Eukaryota</taxon>
        <taxon>Metazoa</taxon>
        <taxon>Ecdysozoa</taxon>
        <taxon>Arthropoda</taxon>
        <taxon>Hexapoda</taxon>
        <taxon>Insecta</taxon>
        <taxon>Pterygota</taxon>
        <taxon>Neoptera</taxon>
        <taxon>Endopterygota</taxon>
        <taxon>Coleoptera</taxon>
        <taxon>Polyphaga</taxon>
        <taxon>Elateriformia</taxon>
        <taxon>Elateroidea</taxon>
        <taxon>Lampyridae</taxon>
        <taxon>Luciolinae</taxon>
        <taxon>Aquatica</taxon>
    </lineage>
</organism>
<dbReference type="AlphaFoldDB" id="A0AAN7Q7X9"/>